<protein>
    <submittedName>
        <fullName evidence="1">Uncharacterized protein</fullName>
    </submittedName>
</protein>
<keyword evidence="2" id="KW-1185">Reference proteome</keyword>
<gene>
    <name evidence="1" type="ORF">EYF80_009102</name>
</gene>
<accession>A0A4Z2IRZ4</accession>
<organism evidence="1 2">
    <name type="scientific">Liparis tanakae</name>
    <name type="common">Tanaka's snailfish</name>
    <dbReference type="NCBI Taxonomy" id="230148"/>
    <lineage>
        <taxon>Eukaryota</taxon>
        <taxon>Metazoa</taxon>
        <taxon>Chordata</taxon>
        <taxon>Craniata</taxon>
        <taxon>Vertebrata</taxon>
        <taxon>Euteleostomi</taxon>
        <taxon>Actinopterygii</taxon>
        <taxon>Neopterygii</taxon>
        <taxon>Teleostei</taxon>
        <taxon>Neoteleostei</taxon>
        <taxon>Acanthomorphata</taxon>
        <taxon>Eupercaria</taxon>
        <taxon>Perciformes</taxon>
        <taxon>Cottioidei</taxon>
        <taxon>Cottales</taxon>
        <taxon>Liparidae</taxon>
        <taxon>Liparis</taxon>
    </lineage>
</organism>
<reference evidence="1 2" key="1">
    <citation type="submission" date="2019-03" db="EMBL/GenBank/DDBJ databases">
        <title>First draft genome of Liparis tanakae, snailfish: a comprehensive survey of snailfish specific genes.</title>
        <authorList>
            <person name="Kim W."/>
            <person name="Song I."/>
            <person name="Jeong J.-H."/>
            <person name="Kim D."/>
            <person name="Kim S."/>
            <person name="Ryu S."/>
            <person name="Song J.Y."/>
            <person name="Lee S.K."/>
        </authorList>
    </citation>
    <scope>NUCLEOTIDE SEQUENCE [LARGE SCALE GENOMIC DNA]</scope>
    <source>
        <tissue evidence="1">Muscle</tissue>
    </source>
</reference>
<dbReference type="Proteomes" id="UP000314294">
    <property type="component" value="Unassembled WGS sequence"/>
</dbReference>
<dbReference type="AlphaFoldDB" id="A0A4Z2IRZ4"/>
<evidence type="ECO:0000313" key="1">
    <source>
        <dbReference type="EMBL" id="TNN80596.1"/>
    </source>
</evidence>
<comment type="caution">
    <text evidence="1">The sequence shown here is derived from an EMBL/GenBank/DDBJ whole genome shotgun (WGS) entry which is preliminary data.</text>
</comment>
<proteinExistence type="predicted"/>
<name>A0A4Z2IRZ4_9TELE</name>
<dbReference type="EMBL" id="SRLO01000053">
    <property type="protein sequence ID" value="TNN80596.1"/>
    <property type="molecule type" value="Genomic_DNA"/>
</dbReference>
<evidence type="ECO:0000313" key="2">
    <source>
        <dbReference type="Proteomes" id="UP000314294"/>
    </source>
</evidence>
<sequence length="89" mass="9701">MASPFLHSTADIILSDTRPVSGFSLLAGTAAAQAALALSHGWHSNLGGMEVVNENRKKKKFEVKVKPCENIVYTENLNYSPGARRRTET</sequence>